<dbReference type="InterPro" id="IPR036390">
    <property type="entry name" value="WH_DNA-bd_sf"/>
</dbReference>
<gene>
    <name evidence="6" type="ORF">PXK24_12675</name>
</gene>
<dbReference type="Gene3D" id="1.10.10.10">
    <property type="entry name" value="Winged helix-like DNA-binding domain superfamily/Winged helix DNA-binding domain"/>
    <property type="match status" value="1"/>
</dbReference>
<dbReference type="InterPro" id="IPR000847">
    <property type="entry name" value="LysR_HTH_N"/>
</dbReference>
<keyword evidence="3" id="KW-0238">DNA-binding</keyword>
<evidence type="ECO:0000256" key="3">
    <source>
        <dbReference type="ARBA" id="ARBA00023125"/>
    </source>
</evidence>
<organism evidence="6 7">
    <name type="scientific">Phaeobacter gallaeciensis</name>
    <dbReference type="NCBI Taxonomy" id="60890"/>
    <lineage>
        <taxon>Bacteria</taxon>
        <taxon>Pseudomonadati</taxon>
        <taxon>Pseudomonadota</taxon>
        <taxon>Alphaproteobacteria</taxon>
        <taxon>Rhodobacterales</taxon>
        <taxon>Roseobacteraceae</taxon>
        <taxon>Phaeobacter</taxon>
    </lineage>
</organism>
<proteinExistence type="inferred from homology"/>
<dbReference type="PANTHER" id="PTHR30427:SF1">
    <property type="entry name" value="TRANSCRIPTIONAL ACTIVATOR PROTEIN LYSR"/>
    <property type="match status" value="1"/>
</dbReference>
<dbReference type="Gene3D" id="3.40.190.290">
    <property type="match status" value="1"/>
</dbReference>
<dbReference type="InterPro" id="IPR036388">
    <property type="entry name" value="WH-like_DNA-bd_sf"/>
</dbReference>
<feature type="domain" description="HTH lysR-type" evidence="5">
    <location>
        <begin position="30"/>
        <end position="87"/>
    </location>
</feature>
<dbReference type="PROSITE" id="PS50931">
    <property type="entry name" value="HTH_LYSR"/>
    <property type="match status" value="1"/>
</dbReference>
<evidence type="ECO:0000313" key="7">
    <source>
        <dbReference type="Proteomes" id="UP001218364"/>
    </source>
</evidence>
<comment type="caution">
    <text evidence="6">The sequence shown here is derived from an EMBL/GenBank/DDBJ whole genome shotgun (WGS) entry which is preliminary data.</text>
</comment>
<evidence type="ECO:0000256" key="4">
    <source>
        <dbReference type="ARBA" id="ARBA00023163"/>
    </source>
</evidence>
<dbReference type="Pfam" id="PF03466">
    <property type="entry name" value="LysR_substrate"/>
    <property type="match status" value="1"/>
</dbReference>
<dbReference type="AlphaFoldDB" id="A0ABD4XAY7"/>
<evidence type="ECO:0000256" key="1">
    <source>
        <dbReference type="ARBA" id="ARBA00009437"/>
    </source>
</evidence>
<comment type="similarity">
    <text evidence="1">Belongs to the LysR transcriptional regulatory family.</text>
</comment>
<accession>A0ABD4XAY7</accession>
<dbReference type="Pfam" id="PF00126">
    <property type="entry name" value="HTH_1"/>
    <property type="match status" value="1"/>
</dbReference>
<sequence>MGILFHSIQILTRITSSMQKMHTEGSNKMIKVRELEAFDAFMRLGSVQTAGEFLGLGQPAVSRLLSALEEHVGFPLFLRKRNRLAPTPEAFQYHMTVQRALAAMRDIEEEAAAIANKQLGHLVIAAQPVFCDTFLLDAIAVFRRSHPGVSIRLVDVGMEEMMRMIAERSCDLALGITLEAESFGATVRTLARCEARCILPVDHPLNQPGEIPLPRLRRESFVDLAPGSPLRTRVDYLMQTIDVQRNITAEMRNLRGVVKLVEMGLGLAIVDPVACRLLDPAQVVDRPLLPSIAWDIAQFTPRDRPLSAVGQAFSDVIATEIARLRNQGLVL</sequence>
<name>A0ABD4XAY7_9RHOB</name>
<dbReference type="PRINTS" id="PR00039">
    <property type="entry name" value="HTHLYSR"/>
</dbReference>
<dbReference type="SUPFAM" id="SSF53850">
    <property type="entry name" value="Periplasmic binding protein-like II"/>
    <property type="match status" value="1"/>
</dbReference>
<dbReference type="InterPro" id="IPR005119">
    <property type="entry name" value="LysR_subst-bd"/>
</dbReference>
<reference evidence="6 7" key="1">
    <citation type="submission" date="2023-02" db="EMBL/GenBank/DDBJ databases">
        <title>Population genomics of bacteria associated with diatom.</title>
        <authorList>
            <person name="Xie J."/>
            <person name="Wang H."/>
        </authorList>
    </citation>
    <scope>NUCLEOTIDE SEQUENCE [LARGE SCALE GENOMIC DNA]</scope>
    <source>
        <strain evidence="6 7">PT47_8</strain>
    </source>
</reference>
<evidence type="ECO:0000256" key="2">
    <source>
        <dbReference type="ARBA" id="ARBA00023015"/>
    </source>
</evidence>
<keyword evidence="2" id="KW-0805">Transcription regulation</keyword>
<dbReference type="Proteomes" id="UP001218364">
    <property type="component" value="Unassembled WGS sequence"/>
</dbReference>
<dbReference type="PANTHER" id="PTHR30427">
    <property type="entry name" value="TRANSCRIPTIONAL ACTIVATOR PROTEIN LYSR"/>
    <property type="match status" value="1"/>
</dbReference>
<evidence type="ECO:0000313" key="6">
    <source>
        <dbReference type="EMBL" id="MDE4166551.1"/>
    </source>
</evidence>
<dbReference type="EMBL" id="JARCJK010000005">
    <property type="protein sequence ID" value="MDE4166551.1"/>
    <property type="molecule type" value="Genomic_DNA"/>
</dbReference>
<evidence type="ECO:0000259" key="5">
    <source>
        <dbReference type="PROSITE" id="PS50931"/>
    </source>
</evidence>
<dbReference type="RefSeq" id="WP_274839766.1">
    <property type="nucleotide sequence ID" value="NZ_JARCJF010000005.1"/>
</dbReference>
<protein>
    <submittedName>
        <fullName evidence="6">LysR family transcriptional regulator</fullName>
    </submittedName>
</protein>
<dbReference type="SUPFAM" id="SSF46785">
    <property type="entry name" value="Winged helix' DNA-binding domain"/>
    <property type="match status" value="1"/>
</dbReference>
<dbReference type="GO" id="GO:0003677">
    <property type="term" value="F:DNA binding"/>
    <property type="evidence" value="ECO:0007669"/>
    <property type="project" value="UniProtKB-KW"/>
</dbReference>
<keyword evidence="4" id="KW-0804">Transcription</keyword>